<dbReference type="InterPro" id="IPR011989">
    <property type="entry name" value="ARM-like"/>
</dbReference>
<proteinExistence type="predicted"/>
<name>A0A381TJL8_9ZZZZ</name>
<evidence type="ECO:0008006" key="2">
    <source>
        <dbReference type="Google" id="ProtNLM"/>
    </source>
</evidence>
<organism evidence="1">
    <name type="scientific">marine metagenome</name>
    <dbReference type="NCBI Taxonomy" id="408172"/>
    <lineage>
        <taxon>unclassified sequences</taxon>
        <taxon>metagenomes</taxon>
        <taxon>ecological metagenomes</taxon>
    </lineage>
</organism>
<reference evidence="1" key="1">
    <citation type="submission" date="2018-05" db="EMBL/GenBank/DDBJ databases">
        <authorList>
            <person name="Lanie J.A."/>
            <person name="Ng W.-L."/>
            <person name="Kazmierczak K.M."/>
            <person name="Andrzejewski T.M."/>
            <person name="Davidsen T.M."/>
            <person name="Wayne K.J."/>
            <person name="Tettelin H."/>
            <person name="Glass J.I."/>
            <person name="Rusch D."/>
            <person name="Podicherti R."/>
            <person name="Tsui H.-C.T."/>
            <person name="Winkler M.E."/>
        </authorList>
    </citation>
    <scope>NUCLEOTIDE SEQUENCE</scope>
</reference>
<gene>
    <name evidence="1" type="ORF">METZ01_LOCUS67821</name>
</gene>
<dbReference type="Gene3D" id="1.25.10.10">
    <property type="entry name" value="Leucine-rich Repeat Variant"/>
    <property type="match status" value="1"/>
</dbReference>
<evidence type="ECO:0000313" key="1">
    <source>
        <dbReference type="EMBL" id="SVA14967.1"/>
    </source>
</evidence>
<sequence length="167" mass="19140">MKYVYIICVLFWNITGILVAAPEKAQVMELLEGRHWSLDAEEFHSLGEGTDRLLIEISADKSLINYLRFRALEALSLFPSENTAVFLESAADNSFAPLARRGFEALRRGFFKTQPKRVKNAAARLLKHRNAQVRISAARFMRSVDAPRFKHFLKSEKNSWVRKAAQE</sequence>
<accession>A0A381TJL8</accession>
<dbReference type="EMBL" id="UINC01004525">
    <property type="protein sequence ID" value="SVA14967.1"/>
    <property type="molecule type" value="Genomic_DNA"/>
</dbReference>
<protein>
    <recommendedName>
        <fullName evidence="2">HEAT repeat domain-containing protein</fullName>
    </recommendedName>
</protein>
<dbReference type="AlphaFoldDB" id="A0A381TJL8"/>